<accession>A0A645IQ51</accession>
<proteinExistence type="predicted"/>
<sequence length="50" mass="6156">MTATFLHMQTIKFLIEKTDFEWLDLGEAREKYRHNLGCEEYFCYSYELQL</sequence>
<reference evidence="1" key="1">
    <citation type="submission" date="2019-08" db="EMBL/GenBank/DDBJ databases">
        <authorList>
            <person name="Kucharzyk K."/>
            <person name="Murdoch R.W."/>
            <person name="Higgins S."/>
            <person name="Loffler F."/>
        </authorList>
    </citation>
    <scope>NUCLEOTIDE SEQUENCE</scope>
</reference>
<dbReference type="EMBL" id="VSSQ01120600">
    <property type="protein sequence ID" value="MPN53461.1"/>
    <property type="molecule type" value="Genomic_DNA"/>
</dbReference>
<protein>
    <submittedName>
        <fullName evidence="1">Uncharacterized protein</fullName>
    </submittedName>
</protein>
<evidence type="ECO:0000313" key="1">
    <source>
        <dbReference type="EMBL" id="MPN53461.1"/>
    </source>
</evidence>
<organism evidence="1">
    <name type="scientific">bioreactor metagenome</name>
    <dbReference type="NCBI Taxonomy" id="1076179"/>
    <lineage>
        <taxon>unclassified sequences</taxon>
        <taxon>metagenomes</taxon>
        <taxon>ecological metagenomes</taxon>
    </lineage>
</organism>
<gene>
    <name evidence="1" type="ORF">SDC9_201125</name>
</gene>
<name>A0A645IQ51_9ZZZZ</name>
<comment type="caution">
    <text evidence="1">The sequence shown here is derived from an EMBL/GenBank/DDBJ whole genome shotgun (WGS) entry which is preliminary data.</text>
</comment>
<dbReference type="AlphaFoldDB" id="A0A645IQ51"/>